<comment type="caution">
    <text evidence="5">The sequence shown here is derived from an EMBL/GenBank/DDBJ whole genome shotgun (WGS) entry which is preliminary data.</text>
</comment>
<gene>
    <name evidence="5" type="ORF">C811_00309</name>
</gene>
<dbReference type="InterPro" id="IPR058240">
    <property type="entry name" value="rSAM_sf"/>
</dbReference>
<dbReference type="EMBL" id="ASSY01000005">
    <property type="protein sequence ID" value="EOS52286.1"/>
    <property type="molecule type" value="Genomic_DNA"/>
</dbReference>
<dbReference type="Pfam" id="PF19238">
    <property type="entry name" value="Radical_SAM_2"/>
    <property type="match status" value="1"/>
</dbReference>
<organism evidence="5 6">
    <name type="scientific">Adlercreutzia caecimuris B7</name>
    <dbReference type="NCBI Taxonomy" id="1235794"/>
    <lineage>
        <taxon>Bacteria</taxon>
        <taxon>Bacillati</taxon>
        <taxon>Actinomycetota</taxon>
        <taxon>Coriobacteriia</taxon>
        <taxon>Eggerthellales</taxon>
        <taxon>Eggerthellaceae</taxon>
        <taxon>Adlercreutzia</taxon>
    </lineage>
</organism>
<evidence type="ECO:0000259" key="3">
    <source>
        <dbReference type="Pfam" id="PF17820"/>
    </source>
</evidence>
<dbReference type="RefSeq" id="WP_016308550.1">
    <property type="nucleotide sequence ID" value="NZ_KE159646.1"/>
</dbReference>
<dbReference type="InterPro" id="IPR007549">
    <property type="entry name" value="DUF512"/>
</dbReference>
<dbReference type="AlphaFoldDB" id="R9L1J0"/>
<dbReference type="GeneID" id="82189943"/>
<dbReference type="Pfam" id="PF04459">
    <property type="entry name" value="DUF512"/>
    <property type="match status" value="1"/>
</dbReference>
<proteinExistence type="predicted"/>
<evidence type="ECO:0000259" key="2">
    <source>
        <dbReference type="Pfam" id="PF04459"/>
    </source>
</evidence>
<dbReference type="SUPFAM" id="SSF102114">
    <property type="entry name" value="Radical SAM enzymes"/>
    <property type="match status" value="1"/>
</dbReference>
<dbReference type="OrthoDB" id="9774724at2"/>
<dbReference type="Pfam" id="PF17820">
    <property type="entry name" value="PDZ_6"/>
    <property type="match status" value="1"/>
</dbReference>
<feature type="domain" description="PDZ" evidence="3">
    <location>
        <begin position="59"/>
        <end position="94"/>
    </location>
</feature>
<feature type="domain" description="DUF512" evidence="2">
    <location>
        <begin position="271"/>
        <end position="440"/>
    </location>
</feature>
<dbReference type="Proteomes" id="UP000014204">
    <property type="component" value="Unassembled WGS sequence"/>
</dbReference>
<dbReference type="InterPro" id="IPR013785">
    <property type="entry name" value="Aldolase_TIM"/>
</dbReference>
<evidence type="ECO:0000313" key="5">
    <source>
        <dbReference type="EMBL" id="EOS52286.1"/>
    </source>
</evidence>
<evidence type="ECO:0000259" key="4">
    <source>
        <dbReference type="Pfam" id="PF19238"/>
    </source>
</evidence>
<accession>R9L1J0</accession>
<protein>
    <submittedName>
        <fullName evidence="5">Uncharacterized protein</fullName>
    </submittedName>
</protein>
<sequence>MATYPGKDIERAAQAACGSASDAGAGASGPSAPCAGCGAAALTPAQAAAAAWDGPVAPIAAVEPESPADDAGFTAGCYLTTVDGQPVRDIIDWRWLAAEDAIAVGYIDQDGEAGEVELEREPGERWGFEFDGVLFDKVKLCRNACVFCFMRQLPEGVRSSLVLRDDDFRLSFLSGTFVTLTNLRPEDEARIIEQHISPLRVSLHASNPDLRRSMIGRHAQHGLNALDRLLAAGIQTHAQIVLMPGVNDGDALRETLEWAWARPNIQNVGIVPLGFTKHQTALHESFTTPEAARGVIEVIAPFQERARAERGGPWVFAADEFYVNAYGADTPAHIPPASDYGDYDMFEDGIGIVRSYVDEFDEAVASGLAARAADALASRNLQARYIIGEAMQPFLDAMIERSPLADRLVPLTVGNDYFGGNVNVTGLLCGCDIAAAIKTEIGMEKAPSEEEGSLPKVEQGGDGGCSNRASSAANGNAQWAFPQSEDCLSELEYPPSPSGQAPAGELFLIPSVIFNDDGITLDDMTVQDIENAAGAPVSVVSCNPLDYLPEIIALIEPENVA</sequence>
<keyword evidence="6" id="KW-1185">Reference proteome</keyword>
<dbReference type="InterPro" id="IPR045375">
    <property type="entry name" value="Put_radical_SAM-like_N"/>
</dbReference>
<name>R9L1J0_9ACTN</name>
<feature type="region of interest" description="Disordered" evidence="1">
    <location>
        <begin position="444"/>
        <end position="471"/>
    </location>
</feature>
<dbReference type="Gene3D" id="2.30.42.10">
    <property type="match status" value="1"/>
</dbReference>
<dbReference type="Gene3D" id="3.20.20.70">
    <property type="entry name" value="Aldolase class I"/>
    <property type="match status" value="1"/>
</dbReference>
<dbReference type="InterPro" id="IPR036034">
    <property type="entry name" value="PDZ_sf"/>
</dbReference>
<reference evidence="5 6" key="1">
    <citation type="submission" date="2013-04" db="EMBL/GenBank/DDBJ databases">
        <title>The Genome Sequence of Enterorhabdus caecimuris B7.</title>
        <authorList>
            <consortium name="The Broad Institute Genomics Platform"/>
            <consortium name="The Broad Institute Genome Sequencing Center for Infectious Disease"/>
            <person name="Earl A."/>
            <person name="Xavier R."/>
            <person name="Elson C."/>
            <person name="Duck W."/>
            <person name="Walker B."/>
            <person name="Young S."/>
            <person name="Zeng Q."/>
            <person name="Gargeya S."/>
            <person name="Fitzgerald M."/>
            <person name="Haas B."/>
            <person name="Abouelleil A."/>
            <person name="Allen A.W."/>
            <person name="Alvarado L."/>
            <person name="Arachchi H.M."/>
            <person name="Berlin A.M."/>
            <person name="Chapman S.B."/>
            <person name="Gainer-Dewar J."/>
            <person name="Goldberg J."/>
            <person name="Griggs A."/>
            <person name="Gujja S."/>
            <person name="Hansen M."/>
            <person name="Howarth C."/>
            <person name="Imamovic A."/>
            <person name="Ireland A."/>
            <person name="Larimer J."/>
            <person name="McCowan C."/>
            <person name="Murphy C."/>
            <person name="Pearson M."/>
            <person name="Poon T.W."/>
            <person name="Priest M."/>
            <person name="Roberts A."/>
            <person name="Saif S."/>
            <person name="Shea T."/>
            <person name="Sisk P."/>
            <person name="Sykes S."/>
            <person name="Wortman J."/>
            <person name="Nusbaum C."/>
            <person name="Birren B."/>
        </authorList>
    </citation>
    <scope>NUCLEOTIDE SEQUENCE [LARGE SCALE GENOMIC DNA]</scope>
    <source>
        <strain evidence="5 6">B7</strain>
    </source>
</reference>
<evidence type="ECO:0000256" key="1">
    <source>
        <dbReference type="SAM" id="MobiDB-lite"/>
    </source>
</evidence>
<dbReference type="SUPFAM" id="SSF50156">
    <property type="entry name" value="PDZ domain-like"/>
    <property type="match status" value="1"/>
</dbReference>
<dbReference type="HOGENOM" id="CLU_037396_0_0_11"/>
<evidence type="ECO:0000313" key="6">
    <source>
        <dbReference type="Proteomes" id="UP000014204"/>
    </source>
</evidence>
<dbReference type="STRING" id="1235794.C811_00309"/>
<dbReference type="InterPro" id="IPR041489">
    <property type="entry name" value="PDZ_6"/>
</dbReference>
<dbReference type="eggNOG" id="COG1625">
    <property type="taxonomic scope" value="Bacteria"/>
</dbReference>
<feature type="domain" description="Putative radical SAM N-terminal" evidence="4">
    <location>
        <begin position="121"/>
        <end position="267"/>
    </location>
</feature>